<dbReference type="Proteomes" id="UP001285636">
    <property type="component" value="Unassembled WGS sequence"/>
</dbReference>
<dbReference type="SUPFAM" id="SSF51069">
    <property type="entry name" value="Carbonic anhydrase"/>
    <property type="match status" value="1"/>
</dbReference>
<keyword evidence="5" id="KW-0456">Lyase</keyword>
<dbReference type="EC" id="4.2.1.1" evidence="2"/>
<sequence>MMKRKSIYLLVAACMALAACAEQTETEPEETAPTTNSTEPSDESQEESQEESTEELTEWSYDGESGPEHWGHLHASYSACVDGSEQSPINIDLAEMEESQQIEEIDIQYEPASFSLVNNGHTIQKNAVDENNAITLDGQEYQLVQFHFHTPSEHQFNGEHFDMELHLVHQDINGNLAVLGVMIEEGAENEELAPAWGDLPEEETENDITLEEPINLQNLLPEDQSSFHYNGSLTTPPCTEEVKWIVFKEPIQKSAEQIQAFQEIYEENHRPVQPLNERG</sequence>
<dbReference type="GO" id="GO:0008270">
    <property type="term" value="F:zinc ion binding"/>
    <property type="evidence" value="ECO:0007669"/>
    <property type="project" value="InterPro"/>
</dbReference>
<accession>A0AAJ2NLR7</accession>
<dbReference type="Pfam" id="PF00194">
    <property type="entry name" value="Carb_anhydrase"/>
    <property type="match status" value="1"/>
</dbReference>
<evidence type="ECO:0000259" key="9">
    <source>
        <dbReference type="PROSITE" id="PS51144"/>
    </source>
</evidence>
<comment type="catalytic activity">
    <reaction evidence="6">
        <text>hydrogencarbonate + H(+) = CO2 + H2O</text>
        <dbReference type="Rhea" id="RHEA:10748"/>
        <dbReference type="ChEBI" id="CHEBI:15377"/>
        <dbReference type="ChEBI" id="CHEBI:15378"/>
        <dbReference type="ChEBI" id="CHEBI:16526"/>
        <dbReference type="ChEBI" id="CHEBI:17544"/>
        <dbReference type="EC" id="4.2.1.1"/>
    </reaction>
</comment>
<evidence type="ECO:0000256" key="6">
    <source>
        <dbReference type="ARBA" id="ARBA00048348"/>
    </source>
</evidence>
<dbReference type="InterPro" id="IPR041891">
    <property type="entry name" value="Alpha_CA_prokaryot-like"/>
</dbReference>
<evidence type="ECO:0000313" key="10">
    <source>
        <dbReference type="EMBL" id="MDV2884763.1"/>
    </source>
</evidence>
<comment type="similarity">
    <text evidence="1">Belongs to the alpha-carbonic anhydrase family.</text>
</comment>
<organism evidence="10 11">
    <name type="scientific">Alkalihalophilus pseudofirmus</name>
    <name type="common">Bacillus pseudofirmus</name>
    <dbReference type="NCBI Taxonomy" id="79885"/>
    <lineage>
        <taxon>Bacteria</taxon>
        <taxon>Bacillati</taxon>
        <taxon>Bacillota</taxon>
        <taxon>Bacilli</taxon>
        <taxon>Bacillales</taxon>
        <taxon>Bacillaceae</taxon>
        <taxon>Alkalihalophilus</taxon>
    </lineage>
</organism>
<dbReference type="PROSITE" id="PS51257">
    <property type="entry name" value="PROKAR_LIPOPROTEIN"/>
    <property type="match status" value="1"/>
</dbReference>
<feature type="region of interest" description="Disordered" evidence="7">
    <location>
        <begin position="22"/>
        <end position="67"/>
    </location>
</feature>
<dbReference type="RefSeq" id="WP_323466213.1">
    <property type="nucleotide sequence ID" value="NZ_CP144224.1"/>
</dbReference>
<evidence type="ECO:0000313" key="11">
    <source>
        <dbReference type="Proteomes" id="UP001285636"/>
    </source>
</evidence>
<dbReference type="InterPro" id="IPR036398">
    <property type="entry name" value="CA_dom_sf"/>
</dbReference>
<gene>
    <name evidence="10" type="ORF">RYX45_06210</name>
</gene>
<dbReference type="InterPro" id="IPR001148">
    <property type="entry name" value="CA_dom"/>
</dbReference>
<keyword evidence="8" id="KW-0732">Signal</keyword>
<evidence type="ECO:0000256" key="3">
    <source>
        <dbReference type="ARBA" id="ARBA00022723"/>
    </source>
</evidence>
<dbReference type="SMART" id="SM01057">
    <property type="entry name" value="Carb_anhydrase"/>
    <property type="match status" value="1"/>
</dbReference>
<evidence type="ECO:0000256" key="7">
    <source>
        <dbReference type="SAM" id="MobiDB-lite"/>
    </source>
</evidence>
<dbReference type="PANTHER" id="PTHR18952">
    <property type="entry name" value="CARBONIC ANHYDRASE"/>
    <property type="match status" value="1"/>
</dbReference>
<protein>
    <recommendedName>
        <fullName evidence="2">carbonic anhydrase</fullName>
        <ecNumber evidence="2">4.2.1.1</ecNumber>
    </recommendedName>
</protein>
<proteinExistence type="inferred from homology"/>
<dbReference type="EMBL" id="JAWJAY010000001">
    <property type="protein sequence ID" value="MDV2884763.1"/>
    <property type="molecule type" value="Genomic_DNA"/>
</dbReference>
<dbReference type="PANTHER" id="PTHR18952:SF265">
    <property type="entry name" value="CARBONIC ANHYDRASE"/>
    <property type="match status" value="1"/>
</dbReference>
<comment type="caution">
    <text evidence="10">The sequence shown here is derived from an EMBL/GenBank/DDBJ whole genome shotgun (WGS) entry which is preliminary data.</text>
</comment>
<evidence type="ECO:0000256" key="1">
    <source>
        <dbReference type="ARBA" id="ARBA00010718"/>
    </source>
</evidence>
<evidence type="ECO:0000256" key="8">
    <source>
        <dbReference type="SAM" id="SignalP"/>
    </source>
</evidence>
<name>A0AAJ2NLR7_ALKPS</name>
<dbReference type="CDD" id="cd03124">
    <property type="entry name" value="alpha_CA_prokaryotic_like"/>
    <property type="match status" value="1"/>
</dbReference>
<evidence type="ECO:0000256" key="2">
    <source>
        <dbReference type="ARBA" id="ARBA00012925"/>
    </source>
</evidence>
<dbReference type="Gene3D" id="3.10.200.10">
    <property type="entry name" value="Alpha carbonic anhydrase"/>
    <property type="match status" value="1"/>
</dbReference>
<evidence type="ECO:0000256" key="5">
    <source>
        <dbReference type="ARBA" id="ARBA00023239"/>
    </source>
</evidence>
<keyword evidence="4" id="KW-0862">Zinc</keyword>
<dbReference type="PROSITE" id="PS51144">
    <property type="entry name" value="ALPHA_CA_2"/>
    <property type="match status" value="1"/>
</dbReference>
<dbReference type="InterPro" id="IPR023561">
    <property type="entry name" value="Carbonic_anhydrase_a-class"/>
</dbReference>
<evidence type="ECO:0000256" key="4">
    <source>
        <dbReference type="ARBA" id="ARBA00022833"/>
    </source>
</evidence>
<feature type="domain" description="Alpha-carbonic anhydrase" evidence="9">
    <location>
        <begin position="57"/>
        <end position="279"/>
    </location>
</feature>
<dbReference type="AlphaFoldDB" id="A0AAJ2NLR7"/>
<reference evidence="10" key="1">
    <citation type="submission" date="2023-10" db="EMBL/GenBank/DDBJ databases">
        <title>Screening of Alkalihalophilus pseudofirmusBZ-TG-HK211 and Its Alleviation of Salt Stress on Rapeseed Growth.</title>
        <authorList>
            <person name="Zhao B."/>
            <person name="Guo T."/>
        </authorList>
    </citation>
    <scope>NUCLEOTIDE SEQUENCE</scope>
    <source>
        <strain evidence="10">BZ-TG-HK211</strain>
    </source>
</reference>
<feature type="chain" id="PRO_5042513775" description="carbonic anhydrase" evidence="8">
    <location>
        <begin position="22"/>
        <end position="279"/>
    </location>
</feature>
<dbReference type="GO" id="GO:0004089">
    <property type="term" value="F:carbonate dehydratase activity"/>
    <property type="evidence" value="ECO:0007669"/>
    <property type="project" value="UniProtKB-EC"/>
</dbReference>
<feature type="signal peptide" evidence="8">
    <location>
        <begin position="1"/>
        <end position="21"/>
    </location>
</feature>
<keyword evidence="3" id="KW-0479">Metal-binding</keyword>
<feature type="compositionally biased region" description="Acidic residues" evidence="7">
    <location>
        <begin position="40"/>
        <end position="57"/>
    </location>
</feature>